<name>A0AAC8YIZ5_AMIAI</name>
<dbReference type="RefSeq" id="WP_067954876.1">
    <property type="nucleotide sequence ID" value="NZ_CP015005.1"/>
</dbReference>
<reference evidence="3 5" key="1">
    <citation type="submission" date="2016-03" db="EMBL/GenBank/DDBJ databases">
        <title>Complete genome of Aminobacter aminovorans KCTC 2477.</title>
        <authorList>
            <person name="Kim K.M."/>
        </authorList>
    </citation>
    <scope>NUCLEOTIDE SEQUENCE [LARGE SCALE GENOMIC DNA]</scope>
    <source>
        <strain evidence="3 5">KCTC 2477</strain>
    </source>
</reference>
<dbReference type="InterPro" id="IPR015947">
    <property type="entry name" value="PUA-like_sf"/>
</dbReference>
<dbReference type="Pfam" id="PF01878">
    <property type="entry name" value="EVE"/>
    <property type="match status" value="1"/>
</dbReference>
<comment type="similarity">
    <text evidence="1">Belongs to the UPF0310 family.</text>
</comment>
<evidence type="ECO:0000259" key="2">
    <source>
        <dbReference type="Pfam" id="PF01878"/>
    </source>
</evidence>
<organism evidence="3 5">
    <name type="scientific">Aminobacter aminovorans</name>
    <name type="common">Chelatobacter heintzii</name>
    <dbReference type="NCBI Taxonomy" id="83263"/>
    <lineage>
        <taxon>Bacteria</taxon>
        <taxon>Pseudomonadati</taxon>
        <taxon>Pseudomonadota</taxon>
        <taxon>Alphaproteobacteria</taxon>
        <taxon>Hyphomicrobiales</taxon>
        <taxon>Phyllobacteriaceae</taxon>
        <taxon>Aminobacter</taxon>
    </lineage>
</organism>
<evidence type="ECO:0000313" key="3">
    <source>
        <dbReference type="EMBL" id="AMS39192.1"/>
    </source>
</evidence>
<dbReference type="InterPro" id="IPR022996">
    <property type="entry name" value="UPF0310"/>
</dbReference>
<dbReference type="HAMAP" id="MF_00771">
    <property type="entry name" value="UPF0310"/>
    <property type="match status" value="1"/>
</dbReference>
<dbReference type="Proteomes" id="UP000577697">
    <property type="component" value="Unassembled WGS sequence"/>
</dbReference>
<dbReference type="Proteomes" id="UP000075755">
    <property type="component" value="Chromosome"/>
</dbReference>
<feature type="domain" description="EVE" evidence="2">
    <location>
        <begin position="6"/>
        <end position="134"/>
    </location>
</feature>
<dbReference type="CDD" id="cd21132">
    <property type="entry name" value="EVE-like"/>
    <property type="match status" value="1"/>
</dbReference>
<dbReference type="EMBL" id="JACICB010000011">
    <property type="protein sequence ID" value="MBB3707024.1"/>
    <property type="molecule type" value="Genomic_DNA"/>
</dbReference>
<protein>
    <recommendedName>
        <fullName evidence="1">UPF0310 protein AA2016_0251</fullName>
    </recommendedName>
</protein>
<dbReference type="EMBL" id="CP015005">
    <property type="protein sequence ID" value="AMS39192.1"/>
    <property type="molecule type" value="Genomic_DNA"/>
</dbReference>
<proteinExistence type="inferred from homology"/>
<dbReference type="InterPro" id="IPR002740">
    <property type="entry name" value="EVE_domain"/>
</dbReference>
<sequence length="147" mass="15656">MGTGNWLAVASADHVRIGRASGFMQVCHGKVGPLRRIGAGDGVVYYSPANVMGGKDGLKSFTAIGWVRAGDAYRFDMGGGFAPSRKDVDWAAAREVPVAALAGQLDVTAMPNWGYQLRFGLCPLSAHDFRLIAEAMEVDEVELRPSA</sequence>
<evidence type="ECO:0000313" key="4">
    <source>
        <dbReference type="EMBL" id="MBB3707024.1"/>
    </source>
</evidence>
<dbReference type="AlphaFoldDB" id="A0AAC8YIZ5"/>
<evidence type="ECO:0000313" key="6">
    <source>
        <dbReference type="Proteomes" id="UP000577697"/>
    </source>
</evidence>
<keyword evidence="6" id="KW-1185">Reference proteome</keyword>
<dbReference type="Gene3D" id="3.10.590.10">
    <property type="entry name" value="ph1033 like domains"/>
    <property type="match status" value="1"/>
</dbReference>
<dbReference type="KEGG" id="aak:AA2016_0251"/>
<gene>
    <name evidence="3" type="ORF">AA2016_0251</name>
    <name evidence="4" type="ORF">FHS67_003351</name>
</gene>
<dbReference type="SUPFAM" id="SSF88697">
    <property type="entry name" value="PUA domain-like"/>
    <property type="match status" value="1"/>
</dbReference>
<evidence type="ECO:0000313" key="5">
    <source>
        <dbReference type="Proteomes" id="UP000075755"/>
    </source>
</evidence>
<dbReference type="NCBIfam" id="NF002616">
    <property type="entry name" value="PRK02268.1-2"/>
    <property type="match status" value="1"/>
</dbReference>
<evidence type="ECO:0000256" key="1">
    <source>
        <dbReference type="HAMAP-Rule" id="MF_00771"/>
    </source>
</evidence>
<accession>A0AAC8YIZ5</accession>
<reference evidence="4 6" key="2">
    <citation type="submission" date="2020-08" db="EMBL/GenBank/DDBJ databases">
        <title>Genomic Encyclopedia of Type Strains, Phase IV (KMG-IV): sequencing the most valuable type-strain genomes for metagenomic binning, comparative biology and taxonomic classification.</title>
        <authorList>
            <person name="Goeker M."/>
        </authorList>
    </citation>
    <scope>NUCLEOTIDE SEQUENCE [LARGE SCALE GENOMIC DNA]</scope>
    <source>
        <strain evidence="4 6">DSM 10368</strain>
    </source>
</reference>